<accession>A0A3R9GCI9</accession>
<feature type="compositionally biased region" description="Polar residues" evidence="1">
    <location>
        <begin position="150"/>
        <end position="160"/>
    </location>
</feature>
<dbReference type="Proteomes" id="UP000277537">
    <property type="component" value="Unassembled WGS sequence"/>
</dbReference>
<evidence type="ECO:0000256" key="1">
    <source>
        <dbReference type="SAM" id="MobiDB-lite"/>
    </source>
</evidence>
<dbReference type="RefSeq" id="WP_125273134.1">
    <property type="nucleotide sequence ID" value="NZ_RHXE01000001.1"/>
</dbReference>
<sequence length="304" mass="34997">MSKLLINESPLQVQPSLAMAIGLNEAIFLQQLHYWLGASKYNREGRVWVYNTYAEWILQLRYMSERTLGRTIKSLKNQRLVIVEKFEQSKSNQVNYYTIDYDTLSIIEENISQVIDSIHAAKMANSIQPKWHGGSSQNGRMELDKVAESLQENTQENTQESNKKKSTKPRKPKFTFEEACAVQLPSGVNRDLWIAYIEMRQASKKLPTQKAIEMILDDLNKWGHEKANQSIQNSIKSNWVGLFEPKQAVQTYATTYQSAASKNSKTMNDHDAFFAQHGIGAERQEQVIDVNPEHPYAITWEHEQ</sequence>
<name>A0A3R9GCI9_ACIJO</name>
<organism evidence="2 3">
    <name type="scientific">Acinetobacter johnsonii</name>
    <dbReference type="NCBI Taxonomy" id="40214"/>
    <lineage>
        <taxon>Bacteria</taxon>
        <taxon>Pseudomonadati</taxon>
        <taxon>Pseudomonadota</taxon>
        <taxon>Gammaproteobacteria</taxon>
        <taxon>Moraxellales</taxon>
        <taxon>Moraxellaceae</taxon>
        <taxon>Acinetobacter</taxon>
    </lineage>
</organism>
<evidence type="ECO:0000313" key="3">
    <source>
        <dbReference type="Proteomes" id="UP000277537"/>
    </source>
</evidence>
<protein>
    <recommendedName>
        <fullName evidence="4">Replication protein</fullName>
    </recommendedName>
</protein>
<dbReference type="AlphaFoldDB" id="A0A3R9GCI9"/>
<dbReference type="EMBL" id="RHXE01000001">
    <property type="protein sequence ID" value="RSE27603.1"/>
    <property type="molecule type" value="Genomic_DNA"/>
</dbReference>
<gene>
    <name evidence="2" type="ORF">EGT73_00905</name>
</gene>
<evidence type="ECO:0000313" key="2">
    <source>
        <dbReference type="EMBL" id="RSE27603.1"/>
    </source>
</evidence>
<proteinExistence type="predicted"/>
<comment type="caution">
    <text evidence="2">The sequence shown here is derived from an EMBL/GenBank/DDBJ whole genome shotgun (WGS) entry which is preliminary data.</text>
</comment>
<feature type="region of interest" description="Disordered" evidence="1">
    <location>
        <begin position="149"/>
        <end position="172"/>
    </location>
</feature>
<reference evidence="2 3" key="1">
    <citation type="submission" date="2018-10" db="EMBL/GenBank/DDBJ databases">
        <title>Transmission dynamics of multidrug resistant bacteria on intensive care unit surfaces.</title>
        <authorList>
            <person name="D'Souza A.W."/>
            <person name="Potter R.F."/>
            <person name="Wallace M."/>
            <person name="Shupe A."/>
            <person name="Patel S."/>
            <person name="Sun S."/>
            <person name="Gul D."/>
            <person name="Kwon J.H."/>
            <person name="Andleeb S."/>
            <person name="Burnham C.-A.D."/>
            <person name="Dantas G."/>
        </authorList>
    </citation>
    <scope>NUCLEOTIDE SEQUENCE [LARGE SCALE GENOMIC DNA]</scope>
    <source>
        <strain evidence="2 3">AJ_385</strain>
    </source>
</reference>
<evidence type="ECO:0008006" key="4">
    <source>
        <dbReference type="Google" id="ProtNLM"/>
    </source>
</evidence>